<proteinExistence type="predicted"/>
<evidence type="ECO:0000313" key="3">
    <source>
        <dbReference type="Proteomes" id="UP001058124"/>
    </source>
</evidence>
<organism evidence="2 3">
    <name type="scientific">Leminorella grimontii</name>
    <dbReference type="NCBI Taxonomy" id="82981"/>
    <lineage>
        <taxon>Bacteria</taxon>
        <taxon>Pseudomonadati</taxon>
        <taxon>Pseudomonadota</taxon>
        <taxon>Gammaproteobacteria</taxon>
        <taxon>Enterobacterales</taxon>
        <taxon>Budviciaceae</taxon>
        <taxon>Leminorella</taxon>
    </lineage>
</organism>
<dbReference type="RefSeq" id="WP_027272919.1">
    <property type="nucleotide sequence ID" value="NZ_BRLH01000001.1"/>
</dbReference>
<dbReference type="InterPro" id="IPR039561">
    <property type="entry name" value="Peptidase_M15C"/>
</dbReference>
<name>A0AAV5MXE0_9GAMM</name>
<dbReference type="CDD" id="cd14845">
    <property type="entry name" value="L-Ala-D-Glu_peptidase_like"/>
    <property type="match status" value="1"/>
</dbReference>
<dbReference type="AlphaFoldDB" id="A0AAV5MXE0"/>
<sequence>MNGFKFSNRSERNMSGVHPDLVKVARRALELSPVDFAITEGVRSIERQKQLVAAGKSQTSNSRHLTGHAVDVFAYPTSAGSWEWKYYVQIANAFKAAANELRIVIEWGGDWKSLKDGPHYQLPWSEYPK</sequence>
<keyword evidence="3" id="KW-1185">Reference proteome</keyword>
<reference evidence="2" key="1">
    <citation type="submission" date="2022-06" db="EMBL/GenBank/DDBJ databases">
        <title>Draft genome sequences of Leminorella grimontii str. JCM5902.</title>
        <authorList>
            <person name="Wakabayashi Y."/>
            <person name="Kojima K."/>
        </authorList>
    </citation>
    <scope>NUCLEOTIDE SEQUENCE</scope>
    <source>
        <strain evidence="2">JCM 5902</strain>
    </source>
</reference>
<evidence type="ECO:0000313" key="2">
    <source>
        <dbReference type="EMBL" id="GKX54340.1"/>
    </source>
</evidence>
<dbReference type="EMBL" id="BRLH01000001">
    <property type="protein sequence ID" value="GKX54340.1"/>
    <property type="molecule type" value="Genomic_DNA"/>
</dbReference>
<dbReference type="SUPFAM" id="SSF55166">
    <property type="entry name" value="Hedgehog/DD-peptidase"/>
    <property type="match status" value="1"/>
</dbReference>
<comment type="caution">
    <text evidence="2">The sequence shown here is derived from an EMBL/GenBank/DDBJ whole genome shotgun (WGS) entry which is preliminary data.</text>
</comment>
<gene>
    <name evidence="2" type="ORF">SOASR030_04520</name>
</gene>
<dbReference type="GO" id="GO:0008233">
    <property type="term" value="F:peptidase activity"/>
    <property type="evidence" value="ECO:0007669"/>
    <property type="project" value="InterPro"/>
</dbReference>
<dbReference type="Gene3D" id="3.30.1380.10">
    <property type="match status" value="1"/>
</dbReference>
<dbReference type="InterPro" id="IPR009045">
    <property type="entry name" value="Zn_M74/Hedgehog-like"/>
</dbReference>
<dbReference type="Pfam" id="PF13539">
    <property type="entry name" value="Peptidase_M15_4"/>
    <property type="match status" value="1"/>
</dbReference>
<protein>
    <submittedName>
        <fullName evidence="2">Peptidase M15</fullName>
    </submittedName>
</protein>
<dbReference type="Proteomes" id="UP001058124">
    <property type="component" value="Unassembled WGS sequence"/>
</dbReference>
<feature type="domain" description="Peptidase M15C" evidence="1">
    <location>
        <begin position="57"/>
        <end position="122"/>
    </location>
</feature>
<accession>A0AAV5MXE0</accession>
<evidence type="ECO:0000259" key="1">
    <source>
        <dbReference type="Pfam" id="PF13539"/>
    </source>
</evidence>